<comment type="similarity">
    <text evidence="1">Belongs to the UPF0161 family.</text>
</comment>
<dbReference type="STRING" id="656024.FsymDg_0003"/>
<dbReference type="InterPro" id="IPR002696">
    <property type="entry name" value="Membr_insert_effic_factor_YidD"/>
</dbReference>
<dbReference type="PANTHER" id="PTHR33383:SF1">
    <property type="entry name" value="MEMBRANE PROTEIN INSERTION EFFICIENCY FACTOR-RELATED"/>
    <property type="match status" value="1"/>
</dbReference>
<evidence type="ECO:0000256" key="3">
    <source>
        <dbReference type="SAM" id="Phobius"/>
    </source>
</evidence>
<proteinExistence type="inferred from homology"/>
<dbReference type="NCBIfam" id="TIGR00278">
    <property type="entry name" value="membrane protein insertion efficiency factor YidD"/>
    <property type="match status" value="1"/>
</dbReference>
<feature type="compositionally biased region" description="Low complexity" evidence="2">
    <location>
        <begin position="131"/>
        <end position="149"/>
    </location>
</feature>
<evidence type="ECO:0000256" key="1">
    <source>
        <dbReference type="HAMAP-Rule" id="MF_00386"/>
    </source>
</evidence>
<keyword evidence="1" id="KW-1003">Cell membrane</keyword>
<dbReference type="eggNOG" id="COG0759">
    <property type="taxonomic scope" value="Bacteria"/>
</dbReference>
<keyword evidence="3" id="KW-1133">Transmembrane helix</keyword>
<keyword evidence="1 3" id="KW-0472">Membrane</keyword>
<reference evidence="4 5" key="1">
    <citation type="submission" date="2011-05" db="EMBL/GenBank/DDBJ databases">
        <title>Complete sequence of chromosome of Frankia symbiont of Datisca glomerata.</title>
        <authorList>
            <consortium name="US DOE Joint Genome Institute"/>
            <person name="Lucas S."/>
            <person name="Han J."/>
            <person name="Lapidus A."/>
            <person name="Cheng J.-F."/>
            <person name="Goodwin L."/>
            <person name="Pitluck S."/>
            <person name="Peters L."/>
            <person name="Mikhailova N."/>
            <person name="Chertkov O."/>
            <person name="Teshima H."/>
            <person name="Han C."/>
            <person name="Tapia R."/>
            <person name="Land M."/>
            <person name="Hauser L."/>
            <person name="Kyrpides N."/>
            <person name="Ivanova N."/>
            <person name="Pagani I."/>
            <person name="Berry A."/>
            <person name="Pawlowski K."/>
            <person name="Persson T."/>
            <person name="Vanden Heuvel B."/>
            <person name="Benson D."/>
            <person name="Woyke T."/>
        </authorList>
    </citation>
    <scope>NUCLEOTIDE SEQUENCE [LARGE SCALE GENOMIC DNA]</scope>
    <source>
        <strain evidence="5">4085684</strain>
    </source>
</reference>
<feature type="transmembrane region" description="Helical" evidence="3">
    <location>
        <begin position="6"/>
        <end position="26"/>
    </location>
</feature>
<evidence type="ECO:0000256" key="2">
    <source>
        <dbReference type="SAM" id="MobiDB-lite"/>
    </source>
</evidence>
<evidence type="ECO:0000313" key="5">
    <source>
        <dbReference type="Proteomes" id="UP000001549"/>
    </source>
</evidence>
<dbReference type="AlphaFoldDB" id="F8B070"/>
<dbReference type="PANTHER" id="PTHR33383">
    <property type="entry name" value="MEMBRANE PROTEIN INSERTION EFFICIENCY FACTOR-RELATED"/>
    <property type="match status" value="1"/>
</dbReference>
<comment type="subcellular location">
    <subcellularLocation>
        <location evidence="1">Cell membrane</location>
        <topology evidence="1">Peripheral membrane protein</topology>
        <orientation evidence="1">Cytoplasmic side</orientation>
    </subcellularLocation>
</comment>
<name>F8B070_9ACTN</name>
<dbReference type="RefSeq" id="WP_013871594.1">
    <property type="nucleotide sequence ID" value="NC_015656.1"/>
</dbReference>
<feature type="region of interest" description="Disordered" evidence="2">
    <location>
        <begin position="107"/>
        <end position="170"/>
    </location>
</feature>
<dbReference type="HOGENOM" id="CLU_114044_0_0_11"/>
<dbReference type="EMBL" id="CP002801">
    <property type="protein sequence ID" value="AEH07596.1"/>
    <property type="molecule type" value="Genomic_DNA"/>
</dbReference>
<dbReference type="HAMAP" id="MF_00386">
    <property type="entry name" value="UPF0161_YidD"/>
    <property type="match status" value="1"/>
</dbReference>
<protein>
    <recommendedName>
        <fullName evidence="1">Putative membrane protein insertion efficiency factor</fullName>
    </recommendedName>
</protein>
<sequence length="170" mass="17801">MSRGGVALAAGLVVVIDLLAATRLAGRLAPRMSRGRDGVVRSPLAWVLRMMIAFYRAVWSPRSAGLCRFEPSCSAYGLEAVRRYGGVRGGLLAAWRLLRCQPLSAGGHDPVPARADTPPGRPGRFGGPAGERGVPAGEQAAQAVAAGARQRLDPHPNSPEPTASRCGTRV</sequence>
<gene>
    <name evidence="4" type="ordered locus">FsymDg_0003</name>
</gene>
<dbReference type="GO" id="GO:0005886">
    <property type="term" value="C:plasma membrane"/>
    <property type="evidence" value="ECO:0007669"/>
    <property type="project" value="UniProtKB-SubCell"/>
</dbReference>
<accession>F8B070</accession>
<organism evidence="4 5">
    <name type="scientific">Candidatus Protofrankia datiscae</name>
    <dbReference type="NCBI Taxonomy" id="2716812"/>
    <lineage>
        <taxon>Bacteria</taxon>
        <taxon>Bacillati</taxon>
        <taxon>Actinomycetota</taxon>
        <taxon>Actinomycetes</taxon>
        <taxon>Frankiales</taxon>
        <taxon>Frankiaceae</taxon>
        <taxon>Protofrankia</taxon>
    </lineage>
</organism>
<dbReference type="Proteomes" id="UP000001549">
    <property type="component" value="Chromosome"/>
</dbReference>
<dbReference type="KEGG" id="fsy:FsymDg_0003"/>
<dbReference type="SMART" id="SM01234">
    <property type="entry name" value="Haemolytic"/>
    <property type="match status" value="1"/>
</dbReference>
<dbReference type="Pfam" id="PF01809">
    <property type="entry name" value="YidD"/>
    <property type="match status" value="1"/>
</dbReference>
<comment type="function">
    <text evidence="1">Could be involved in insertion of integral membrane proteins into the membrane.</text>
</comment>
<evidence type="ECO:0000313" key="4">
    <source>
        <dbReference type="EMBL" id="AEH07596.1"/>
    </source>
</evidence>
<keyword evidence="3" id="KW-0812">Transmembrane</keyword>
<keyword evidence="5" id="KW-1185">Reference proteome</keyword>